<protein>
    <recommendedName>
        <fullName evidence="12">Urea active transporter</fullName>
    </recommendedName>
</protein>
<evidence type="ECO:0000256" key="3">
    <source>
        <dbReference type="ARBA" id="ARBA00022448"/>
    </source>
</evidence>
<feature type="transmembrane region" description="Helical" evidence="9">
    <location>
        <begin position="20"/>
        <end position="44"/>
    </location>
</feature>
<accession>A0AAD6C8T9</accession>
<feature type="transmembrane region" description="Helical" evidence="9">
    <location>
        <begin position="175"/>
        <end position="194"/>
    </location>
</feature>
<proteinExistence type="inferred from homology"/>
<keyword evidence="4 9" id="KW-0812">Transmembrane</keyword>
<feature type="transmembrane region" description="Helical" evidence="9">
    <location>
        <begin position="587"/>
        <end position="606"/>
    </location>
</feature>
<dbReference type="NCBIfam" id="TIGR00813">
    <property type="entry name" value="sss"/>
    <property type="match status" value="1"/>
</dbReference>
<dbReference type="InterPro" id="IPR038377">
    <property type="entry name" value="Na/Glc_symporter_sf"/>
</dbReference>
<dbReference type="InterPro" id="IPR001734">
    <property type="entry name" value="Na/solute_symporter"/>
</dbReference>
<feature type="transmembrane region" description="Helical" evidence="9">
    <location>
        <begin position="377"/>
        <end position="393"/>
    </location>
</feature>
<evidence type="ECO:0000256" key="1">
    <source>
        <dbReference type="ARBA" id="ARBA00004141"/>
    </source>
</evidence>
<dbReference type="RefSeq" id="XP_056767711.1">
    <property type="nucleotide sequence ID" value="XM_056909093.1"/>
</dbReference>
<name>A0AAD6C8T9_9EURO</name>
<comment type="caution">
    <text evidence="10">The sequence shown here is derived from an EMBL/GenBank/DDBJ whole genome shotgun (WGS) entry which is preliminary data.</text>
</comment>
<feature type="transmembrane region" description="Helical" evidence="9">
    <location>
        <begin position="141"/>
        <end position="169"/>
    </location>
</feature>
<feature type="transmembrane region" description="Helical" evidence="9">
    <location>
        <begin position="64"/>
        <end position="80"/>
    </location>
</feature>
<feature type="transmembrane region" description="Helical" evidence="9">
    <location>
        <begin position="346"/>
        <end position="371"/>
    </location>
</feature>
<dbReference type="GO" id="GO:0015606">
    <property type="term" value="F:spermidine transmembrane transporter activity"/>
    <property type="evidence" value="ECO:0007669"/>
    <property type="project" value="UniProtKB-ARBA"/>
</dbReference>
<evidence type="ECO:0000256" key="4">
    <source>
        <dbReference type="ARBA" id="ARBA00022692"/>
    </source>
</evidence>
<dbReference type="Gene3D" id="1.20.1730.10">
    <property type="entry name" value="Sodium/glucose cotransporter"/>
    <property type="match status" value="1"/>
</dbReference>
<keyword evidence="5 9" id="KW-1133">Transmembrane helix</keyword>
<keyword evidence="6 9" id="KW-0472">Membrane</keyword>
<dbReference type="GeneID" id="81599336"/>
<evidence type="ECO:0000256" key="6">
    <source>
        <dbReference type="ARBA" id="ARBA00023136"/>
    </source>
</evidence>
<keyword evidence="11" id="KW-1185">Reference proteome</keyword>
<evidence type="ECO:0000256" key="8">
    <source>
        <dbReference type="SAM" id="MobiDB-lite"/>
    </source>
</evidence>
<feature type="transmembrane region" description="Helical" evidence="9">
    <location>
        <begin position="100"/>
        <end position="120"/>
    </location>
</feature>
<dbReference type="PROSITE" id="PS50283">
    <property type="entry name" value="NA_SOLUT_SYMP_3"/>
    <property type="match status" value="1"/>
</dbReference>
<evidence type="ECO:0000313" key="11">
    <source>
        <dbReference type="Proteomes" id="UP001213681"/>
    </source>
</evidence>
<dbReference type="GO" id="GO:0015204">
    <property type="term" value="F:urea transmembrane transporter activity"/>
    <property type="evidence" value="ECO:0007669"/>
    <property type="project" value="InterPro"/>
</dbReference>
<dbReference type="CDD" id="cd11476">
    <property type="entry name" value="SLC5sbd_DUR3"/>
    <property type="match status" value="1"/>
</dbReference>
<comment type="similarity">
    <text evidence="2 7">Belongs to the sodium:solute symporter (SSF) (TC 2.A.21) family.</text>
</comment>
<feature type="transmembrane region" description="Helical" evidence="9">
    <location>
        <begin position="618"/>
        <end position="643"/>
    </location>
</feature>
<dbReference type="PANTHER" id="PTHR46154">
    <property type="match status" value="1"/>
</dbReference>
<reference evidence="10" key="2">
    <citation type="journal article" date="2023" name="IMA Fungus">
        <title>Comparative genomic study of the Penicillium genus elucidates a diverse pangenome and 15 lateral gene transfer events.</title>
        <authorList>
            <person name="Petersen C."/>
            <person name="Sorensen T."/>
            <person name="Nielsen M.R."/>
            <person name="Sondergaard T.E."/>
            <person name="Sorensen J.L."/>
            <person name="Fitzpatrick D.A."/>
            <person name="Frisvad J.C."/>
            <person name="Nielsen K.L."/>
        </authorList>
    </citation>
    <scope>NUCLEOTIDE SEQUENCE</scope>
    <source>
        <strain evidence="10">IBT 16125</strain>
    </source>
</reference>
<evidence type="ECO:0000313" key="10">
    <source>
        <dbReference type="EMBL" id="KAJ5454755.1"/>
    </source>
</evidence>
<reference evidence="10" key="1">
    <citation type="submission" date="2022-12" db="EMBL/GenBank/DDBJ databases">
        <authorList>
            <person name="Petersen C."/>
        </authorList>
    </citation>
    <scope>NUCLEOTIDE SEQUENCE</scope>
    <source>
        <strain evidence="10">IBT 16125</strain>
    </source>
</reference>
<dbReference type="EMBL" id="JAPVEA010000005">
    <property type="protein sequence ID" value="KAJ5454755.1"/>
    <property type="molecule type" value="Genomic_DNA"/>
</dbReference>
<comment type="subcellular location">
    <subcellularLocation>
        <location evidence="1">Membrane</location>
        <topology evidence="1">Multi-pass membrane protein</topology>
    </subcellularLocation>
</comment>
<feature type="region of interest" description="Disordered" evidence="8">
    <location>
        <begin position="673"/>
        <end position="702"/>
    </location>
</feature>
<dbReference type="PANTHER" id="PTHR46154:SF1">
    <property type="entry name" value="ACTIVE TRANSPORTER, PUTATIVE (AFU_ORTHOLOGUE AFUA_1G17570)-RELATED"/>
    <property type="match status" value="1"/>
</dbReference>
<feature type="transmembrane region" description="Helical" evidence="9">
    <location>
        <begin position="305"/>
        <end position="325"/>
    </location>
</feature>
<evidence type="ECO:0000256" key="7">
    <source>
        <dbReference type="RuleBase" id="RU362091"/>
    </source>
</evidence>
<feature type="transmembrane region" description="Helical" evidence="9">
    <location>
        <begin position="505"/>
        <end position="525"/>
    </location>
</feature>
<gene>
    <name evidence="10" type="ORF">N7458_005711</name>
</gene>
<organism evidence="10 11">
    <name type="scientific">Penicillium daleae</name>
    <dbReference type="NCBI Taxonomy" id="63821"/>
    <lineage>
        <taxon>Eukaryota</taxon>
        <taxon>Fungi</taxon>
        <taxon>Dikarya</taxon>
        <taxon>Ascomycota</taxon>
        <taxon>Pezizomycotina</taxon>
        <taxon>Eurotiomycetes</taxon>
        <taxon>Eurotiomycetidae</taxon>
        <taxon>Eurotiales</taxon>
        <taxon>Aspergillaceae</taxon>
        <taxon>Penicillium</taxon>
    </lineage>
</organism>
<feature type="transmembrane region" description="Helical" evidence="9">
    <location>
        <begin position="466"/>
        <end position="485"/>
    </location>
</feature>
<evidence type="ECO:0008006" key="12">
    <source>
        <dbReference type="Google" id="ProtNLM"/>
    </source>
</evidence>
<dbReference type="AlphaFoldDB" id="A0AAD6C8T9"/>
<dbReference type="InterPro" id="IPR031155">
    <property type="entry name" value="DUR"/>
</dbReference>
<evidence type="ECO:0000256" key="5">
    <source>
        <dbReference type="ARBA" id="ARBA00022989"/>
    </source>
</evidence>
<dbReference type="GO" id="GO:0005886">
    <property type="term" value="C:plasma membrane"/>
    <property type="evidence" value="ECO:0007669"/>
    <property type="project" value="TreeGrafter"/>
</dbReference>
<feature type="transmembrane region" description="Helical" evidence="9">
    <location>
        <begin position="414"/>
        <end position="433"/>
    </location>
</feature>
<sequence length="702" mass="75756">MSKLHIRDGISTVQPPLSQAVGYIVVVLIGIIIALVMMLVTRILKKTTGEDNKKTEMFMTANRTVRTGLTASAVISSWLWSTALLGSSFVGYDYGVAGPFWFAAGCSPMIVFFALLGISCKRKIPEAHTSLEVVRIRYGRAAHIVFMILCLINNIFACANMLLGAAAVISAVSGMHIIAATFLLPVGVTVYTFVGGIKATFLTDYFHTAVILIIACYFSVKAFSDDQIGSVGNLFELLKAAAERHPVSGNEAGTYLTMTSKSAILFGILHTCGNFGLVVMDTSYFIKAFSASPAAVVPGYTIGGIAYFAIPWALGTVMSSVALGLENQPNFPTYPRRMTTSEVSGGLVLPYAAMTIAGKGGAAAVLLMTFMAVTSTLSAQVIAVSSILSFDIYREYFNKTATDRDLIRSSHFGVIFFAAFSAGFSTMLHYVGIDLGWTLYMLGVVTCPGIFPMVFTVLWRRQSKAAAILSPILGLATGLAVWLGTASHFGGEVSVASTGQVLPCMYGTVASCFSPIPYSILITLLRPQNYDWADFRREKLSLEKLDSDLTAARSDGAPGNSESSSIENGGLHSAALESKELKRWGRIAAFWSIATFLGHWVIWPLPMYGSHYVFEKKFFTAWVVVAIIWLWGTMLVAIFYPLLDGGIQQIRQVYQGLTGRANIVTDGANSKIEGEAKYFPPSPSTESTSEGPRRQAPKGEAM</sequence>
<evidence type="ECO:0000256" key="9">
    <source>
        <dbReference type="SAM" id="Phobius"/>
    </source>
</evidence>
<dbReference type="FunFam" id="1.20.1730.10:FF:000006">
    <property type="entry name" value="Urea active transporter"/>
    <property type="match status" value="1"/>
</dbReference>
<evidence type="ECO:0000256" key="2">
    <source>
        <dbReference type="ARBA" id="ARBA00006434"/>
    </source>
</evidence>
<dbReference type="Proteomes" id="UP001213681">
    <property type="component" value="Unassembled WGS sequence"/>
</dbReference>
<feature type="transmembrane region" description="Helical" evidence="9">
    <location>
        <begin position="439"/>
        <end position="459"/>
    </location>
</feature>
<keyword evidence="3" id="KW-0813">Transport</keyword>
<dbReference type="Pfam" id="PF00474">
    <property type="entry name" value="SSF"/>
    <property type="match status" value="1"/>
</dbReference>